<dbReference type="Gene3D" id="3.40.50.720">
    <property type="entry name" value="NAD(P)-binding Rossmann-like Domain"/>
    <property type="match status" value="2"/>
</dbReference>
<reference evidence="4 5" key="1">
    <citation type="submission" date="2017-03" db="EMBL/GenBank/DDBJ databases">
        <title>Genome of the blue death feigning beetle - Asbolus verrucosus.</title>
        <authorList>
            <person name="Rider S.D."/>
        </authorList>
    </citation>
    <scope>NUCLEOTIDE SEQUENCE [LARGE SCALE GENOMIC DNA]</scope>
    <source>
        <strain evidence="4">Butters</strain>
        <tissue evidence="4">Head and leg muscle</tissue>
    </source>
</reference>
<sequence>MVISMDRWFGKVAVVTGASSGIGAAIADQLVDNGLIVAGIDIHPDTTKERSGKKGKLFFVKADVSKEEEMLEAFEWVTVNLGPVRILINSAGVAIRAKNLTEGTDTEIWKTVLGVNVLGLCIATREAVKIMNANNADGHIVHINSISGHRVFGANLNIYSASKHAVTALSETLRQELAQRESKIKVTSISPGYVETRLTTLNTDLTPEIRTFWENKPLLKSENVADAVIYALSTPGHVQISEIIIKPMGGQSGHSDRSQFWNRWLVWFELIEKRAQKLSDQKGKLYAVKANLIKEEDILKSFEWVTDNLGPVHILINNTGVANLGTNLTEGSTEILKKILDLNVLGLCIFTREAFKIMKASNINGHIIHINSVLGHRYAVTALTETLRHELNHLNSKIKISSVNLGLVEMELTTMNEYLTPERRTRFEKIPILKSEDVADAVVYVLSIPEHVQMHELTVVPTGEEM</sequence>
<name>A0A482W7A5_ASBVE</name>
<dbReference type="PANTHER" id="PTHR43115">
    <property type="entry name" value="DEHYDROGENASE/REDUCTASE SDR FAMILY MEMBER 11"/>
    <property type="match status" value="1"/>
</dbReference>
<proteinExistence type="inferred from homology"/>
<dbReference type="PROSITE" id="PS00061">
    <property type="entry name" value="ADH_SHORT"/>
    <property type="match status" value="1"/>
</dbReference>
<evidence type="ECO:0000313" key="5">
    <source>
        <dbReference type="Proteomes" id="UP000292052"/>
    </source>
</evidence>
<evidence type="ECO:0000313" key="4">
    <source>
        <dbReference type="EMBL" id="RZC41061.1"/>
    </source>
</evidence>
<evidence type="ECO:0000256" key="1">
    <source>
        <dbReference type="ARBA" id="ARBA00006484"/>
    </source>
</evidence>
<dbReference type="InterPro" id="IPR020904">
    <property type="entry name" value="Sc_DH/Rdtase_CS"/>
</dbReference>
<organism evidence="4 5">
    <name type="scientific">Asbolus verrucosus</name>
    <name type="common">Desert ironclad beetle</name>
    <dbReference type="NCBI Taxonomy" id="1661398"/>
    <lineage>
        <taxon>Eukaryota</taxon>
        <taxon>Metazoa</taxon>
        <taxon>Ecdysozoa</taxon>
        <taxon>Arthropoda</taxon>
        <taxon>Hexapoda</taxon>
        <taxon>Insecta</taxon>
        <taxon>Pterygota</taxon>
        <taxon>Neoptera</taxon>
        <taxon>Endopterygota</taxon>
        <taxon>Coleoptera</taxon>
        <taxon>Polyphaga</taxon>
        <taxon>Cucujiformia</taxon>
        <taxon>Tenebrionidae</taxon>
        <taxon>Pimeliinae</taxon>
        <taxon>Asbolus</taxon>
    </lineage>
</organism>
<comment type="caution">
    <text evidence="4">The sequence shown here is derived from an EMBL/GenBank/DDBJ whole genome shotgun (WGS) entry which is preliminary data.</text>
</comment>
<evidence type="ECO:0000256" key="3">
    <source>
        <dbReference type="RuleBase" id="RU000363"/>
    </source>
</evidence>
<keyword evidence="5" id="KW-1185">Reference proteome</keyword>
<dbReference type="InterPro" id="IPR002347">
    <property type="entry name" value="SDR_fam"/>
</dbReference>
<dbReference type="PRINTS" id="PR00081">
    <property type="entry name" value="GDHRDH"/>
</dbReference>
<dbReference type="AlphaFoldDB" id="A0A482W7A5"/>
<accession>A0A482W7A5</accession>
<dbReference type="FunFam" id="3.40.50.720:FF:000047">
    <property type="entry name" value="NADP-dependent L-serine/L-allo-threonine dehydrogenase"/>
    <property type="match status" value="1"/>
</dbReference>
<dbReference type="InterPro" id="IPR036291">
    <property type="entry name" value="NAD(P)-bd_dom_sf"/>
</dbReference>
<gene>
    <name evidence="4" type="ORF">BDFB_012694</name>
</gene>
<dbReference type="Proteomes" id="UP000292052">
    <property type="component" value="Unassembled WGS sequence"/>
</dbReference>
<dbReference type="STRING" id="1661398.A0A482W7A5"/>
<protein>
    <submittedName>
        <fullName evidence="4">Adh short, NAD binding 10 and/or KR domain containing protein</fullName>
    </submittedName>
</protein>
<dbReference type="PRINTS" id="PR00080">
    <property type="entry name" value="SDRFAMILY"/>
</dbReference>
<dbReference type="PANTHER" id="PTHR43115:SF4">
    <property type="entry name" value="DEHYDROGENASE_REDUCTASE SDR FAMILY MEMBER 11"/>
    <property type="match status" value="1"/>
</dbReference>
<dbReference type="OrthoDB" id="1933717at2759"/>
<evidence type="ECO:0000256" key="2">
    <source>
        <dbReference type="ARBA" id="ARBA00023002"/>
    </source>
</evidence>
<keyword evidence="2" id="KW-0560">Oxidoreductase</keyword>
<dbReference type="EMBL" id="QDEB01020533">
    <property type="protein sequence ID" value="RZC41061.1"/>
    <property type="molecule type" value="Genomic_DNA"/>
</dbReference>
<comment type="similarity">
    <text evidence="1 3">Belongs to the short-chain dehydrogenases/reductases (SDR) family.</text>
</comment>
<dbReference type="SUPFAM" id="SSF51735">
    <property type="entry name" value="NAD(P)-binding Rossmann-fold domains"/>
    <property type="match status" value="2"/>
</dbReference>
<dbReference type="GO" id="GO:0016616">
    <property type="term" value="F:oxidoreductase activity, acting on the CH-OH group of donors, NAD or NADP as acceptor"/>
    <property type="evidence" value="ECO:0007669"/>
    <property type="project" value="UniProtKB-ARBA"/>
</dbReference>
<dbReference type="Pfam" id="PF00106">
    <property type="entry name" value="adh_short"/>
    <property type="match status" value="2"/>
</dbReference>